<gene>
    <name evidence="1" type="ORF">F4821DRAFT_242436</name>
</gene>
<dbReference type="Proteomes" id="UP001497680">
    <property type="component" value="Unassembled WGS sequence"/>
</dbReference>
<protein>
    <submittedName>
        <fullName evidence="1">Uncharacterized protein</fullName>
    </submittedName>
</protein>
<keyword evidence="2" id="KW-1185">Reference proteome</keyword>
<name>A0ACC0CVZ9_9PEZI</name>
<reference evidence="1 2" key="1">
    <citation type="journal article" date="2022" name="New Phytol.">
        <title>Ecological generalism drives hyperdiversity of secondary metabolite gene clusters in xylarialean endophytes.</title>
        <authorList>
            <person name="Franco M.E.E."/>
            <person name="Wisecaver J.H."/>
            <person name="Arnold A.E."/>
            <person name="Ju Y.M."/>
            <person name="Slot J.C."/>
            <person name="Ahrendt S."/>
            <person name="Moore L.P."/>
            <person name="Eastman K.E."/>
            <person name="Scott K."/>
            <person name="Konkel Z."/>
            <person name="Mondo S.J."/>
            <person name="Kuo A."/>
            <person name="Hayes R.D."/>
            <person name="Haridas S."/>
            <person name="Andreopoulos B."/>
            <person name="Riley R."/>
            <person name="LaButti K."/>
            <person name="Pangilinan J."/>
            <person name="Lipzen A."/>
            <person name="Amirebrahimi M."/>
            <person name="Yan J."/>
            <person name="Adam C."/>
            <person name="Keymanesh K."/>
            <person name="Ng V."/>
            <person name="Louie K."/>
            <person name="Northen T."/>
            <person name="Drula E."/>
            <person name="Henrissat B."/>
            <person name="Hsieh H.M."/>
            <person name="Youens-Clark K."/>
            <person name="Lutzoni F."/>
            <person name="Miadlikowska J."/>
            <person name="Eastwood D.C."/>
            <person name="Hamelin R.C."/>
            <person name="Grigoriev I.V."/>
            <person name="U'Ren J.M."/>
        </authorList>
    </citation>
    <scope>NUCLEOTIDE SEQUENCE [LARGE SCALE GENOMIC DNA]</scope>
    <source>
        <strain evidence="1 2">ER1909</strain>
    </source>
</reference>
<proteinExistence type="predicted"/>
<evidence type="ECO:0000313" key="2">
    <source>
        <dbReference type="Proteomes" id="UP001497680"/>
    </source>
</evidence>
<organism evidence="1 2">
    <name type="scientific">Hypoxylon rubiginosum</name>
    <dbReference type="NCBI Taxonomy" id="110542"/>
    <lineage>
        <taxon>Eukaryota</taxon>
        <taxon>Fungi</taxon>
        <taxon>Dikarya</taxon>
        <taxon>Ascomycota</taxon>
        <taxon>Pezizomycotina</taxon>
        <taxon>Sordariomycetes</taxon>
        <taxon>Xylariomycetidae</taxon>
        <taxon>Xylariales</taxon>
        <taxon>Hypoxylaceae</taxon>
        <taxon>Hypoxylon</taxon>
    </lineage>
</organism>
<dbReference type="EMBL" id="MU394334">
    <property type="protein sequence ID" value="KAI6084676.1"/>
    <property type="molecule type" value="Genomic_DNA"/>
</dbReference>
<comment type="caution">
    <text evidence="1">The sequence shown here is derived from an EMBL/GenBank/DDBJ whole genome shotgun (WGS) entry which is preliminary data.</text>
</comment>
<evidence type="ECO:0000313" key="1">
    <source>
        <dbReference type="EMBL" id="KAI6084676.1"/>
    </source>
</evidence>
<accession>A0ACC0CVZ9</accession>
<sequence length="315" mass="31961">MPSLRQIFAASALLAVAHGQGVILKAQGAKGSPASLGLQVDPNNDADANVISQTEIVANVVNECGRTLAAGNIDIGATTEDALAADQVTQVTKGSTVQVTVREVNSTGAGPYTCDMDFTGNTAGGTGQINVTTTESKADKNGDITLKVAMPADMACIGSSTGNVCTVRCRNAQDFGGCFAVQQTDTTPAENTPQNIVAFQDLAAVDQQVQQNIADLPAAVEALATSGTSDAEIGSAIVEGIQAADPATDGLAQDAANADAGTDNSNTGNANTGNANTGNTNAGNNNNGNNNGNGKKGKNRGGNNNRRRRNTRRRV</sequence>